<evidence type="ECO:0000313" key="3">
    <source>
        <dbReference type="EMBL" id="GCE99682.1"/>
    </source>
</evidence>
<dbReference type="PANTHER" id="PTHR13271:SF128">
    <property type="entry name" value="RIBOSOMAL LYSINE N-METHYLTRANSFERASE 3"/>
    <property type="match status" value="1"/>
</dbReference>
<dbReference type="InterPro" id="IPR050600">
    <property type="entry name" value="SETD3_SETD6_MTase"/>
</dbReference>
<evidence type="ECO:0000259" key="2">
    <source>
        <dbReference type="PROSITE" id="PS50280"/>
    </source>
</evidence>
<dbReference type="EMBL" id="BIMX01000012">
    <property type="protein sequence ID" value="GCE99682.1"/>
    <property type="molecule type" value="Genomic_DNA"/>
</dbReference>
<dbReference type="GO" id="GO:0016279">
    <property type="term" value="F:protein-lysine N-methyltransferase activity"/>
    <property type="evidence" value="ECO:0007669"/>
    <property type="project" value="TreeGrafter"/>
</dbReference>
<feature type="domain" description="SET" evidence="2">
    <location>
        <begin position="26"/>
        <end position="321"/>
    </location>
</feature>
<protein>
    <recommendedName>
        <fullName evidence="2">SET domain-containing protein</fullName>
    </recommendedName>
</protein>
<accession>A0A4C2EBJ6</accession>
<dbReference type="SUPFAM" id="SSF82199">
    <property type="entry name" value="SET domain"/>
    <property type="match status" value="2"/>
</dbReference>
<dbReference type="GO" id="GO:0005634">
    <property type="term" value="C:nucleus"/>
    <property type="evidence" value="ECO:0007669"/>
    <property type="project" value="TreeGrafter"/>
</dbReference>
<sequence>MASTVSEDLPDVLKFVNECGGFFSDSKCQVERSPVGGLGVFAQCDLKEGETLLQLPKSAVFSASNSSISNLLVDSGLDGMLALTIAFVYETTVFQERSHWWPYLKSVRIEENGSLYLPPSYWQDRDMLKGFTLDTLHQGLDPELDIQQGFEIALELAYKWNKEVGIPIPWKYLDNLEKFVACAYAISSRVFEIDNFHESGLVAIADLFNHHASTPDVRFVSLYEVCGECGESGMCRHMMAEAIEEECEREQQQGREKQSCSKNSDGLIDMQLIKELESQDEEKPDDPKEEGLVHGVPPNDCVDITVMKNVSKGQEVFNSYGDYSNALLLARYGFCVKDNPWDVVFLGRDLLKLLKNKRLALRARWWKHLGYPLYNNWCALNKEEHKEQEEPEQLEKSGKEQENEDEEDEDEEDEDEEDDDIVEEEPYWLTLMCIDHNGEPLPQMRALLNLLAFSEKDWNKLRSIEQDIESRGDKIGLLDRPLNREAQSILLKLVHRRIRPVPQINNAAARIMLESEHKILKKAENYLASSI</sequence>
<reference evidence="3 4" key="1">
    <citation type="submission" date="2019-01" db="EMBL/GenBank/DDBJ databases">
        <title>Draft Genome Sequencing of Zygosaccharomyces mellis Ca-7.</title>
        <authorList>
            <person name="Shiwa Y."/>
            <person name="Kanesaki Y."/>
            <person name="Ishige T."/>
            <person name="Mura K."/>
            <person name="Hori T."/>
            <person name="Tamura T."/>
        </authorList>
    </citation>
    <scope>NUCLEOTIDE SEQUENCE [LARGE SCALE GENOMIC DNA]</scope>
    <source>
        <strain evidence="3 4">Ca-7</strain>
    </source>
</reference>
<dbReference type="AlphaFoldDB" id="A0A4C2EBJ6"/>
<name>A0A4C2EBJ6_9SACH</name>
<feature type="compositionally biased region" description="Acidic residues" evidence="1">
    <location>
        <begin position="402"/>
        <end position="420"/>
    </location>
</feature>
<keyword evidence="4" id="KW-1185">Reference proteome</keyword>
<dbReference type="PROSITE" id="PS50280">
    <property type="entry name" value="SET"/>
    <property type="match status" value="1"/>
</dbReference>
<dbReference type="Gene3D" id="3.90.1410.10">
    <property type="entry name" value="set domain protein methyltransferase, domain 1"/>
    <property type="match status" value="1"/>
</dbReference>
<gene>
    <name evidence="3" type="ORF">ZYGM_001952</name>
</gene>
<evidence type="ECO:0000256" key="1">
    <source>
        <dbReference type="SAM" id="MobiDB-lite"/>
    </source>
</evidence>
<proteinExistence type="predicted"/>
<feature type="region of interest" description="Disordered" evidence="1">
    <location>
        <begin position="384"/>
        <end position="420"/>
    </location>
</feature>
<dbReference type="CDD" id="cd10527">
    <property type="entry name" value="SET_LSMT"/>
    <property type="match status" value="1"/>
</dbReference>
<dbReference type="PANTHER" id="PTHR13271">
    <property type="entry name" value="UNCHARACTERIZED PUTATIVE METHYLTRANSFERASE"/>
    <property type="match status" value="1"/>
</dbReference>
<evidence type="ECO:0000313" key="4">
    <source>
        <dbReference type="Proteomes" id="UP000301737"/>
    </source>
</evidence>
<dbReference type="InterPro" id="IPR046341">
    <property type="entry name" value="SET_dom_sf"/>
</dbReference>
<dbReference type="Proteomes" id="UP000301737">
    <property type="component" value="Unassembled WGS sequence"/>
</dbReference>
<comment type="caution">
    <text evidence="3">The sequence shown here is derived from an EMBL/GenBank/DDBJ whole genome shotgun (WGS) entry which is preliminary data.</text>
</comment>
<feature type="compositionally biased region" description="Basic and acidic residues" evidence="1">
    <location>
        <begin position="384"/>
        <end position="401"/>
    </location>
</feature>
<dbReference type="InterPro" id="IPR001214">
    <property type="entry name" value="SET_dom"/>
</dbReference>
<organism evidence="3 4">
    <name type="scientific">Zygosaccharomyces mellis</name>
    <dbReference type="NCBI Taxonomy" id="42258"/>
    <lineage>
        <taxon>Eukaryota</taxon>
        <taxon>Fungi</taxon>
        <taxon>Dikarya</taxon>
        <taxon>Ascomycota</taxon>
        <taxon>Saccharomycotina</taxon>
        <taxon>Saccharomycetes</taxon>
        <taxon>Saccharomycetales</taxon>
        <taxon>Saccharomycetaceae</taxon>
        <taxon>Zygosaccharomyces</taxon>
    </lineage>
</organism>
<dbReference type="OrthoDB" id="441812at2759"/>